<dbReference type="Gene3D" id="2.40.50.140">
    <property type="entry name" value="Nucleic acid-binding proteins"/>
    <property type="match status" value="1"/>
</dbReference>
<dbReference type="InterPro" id="IPR030390">
    <property type="entry name" value="MeTrfase_TrmA_AS"/>
</dbReference>
<dbReference type="PROSITE" id="PS01230">
    <property type="entry name" value="TRMA_1"/>
    <property type="match status" value="1"/>
</dbReference>
<comment type="similarity">
    <text evidence="1 12">Belongs to the eukaryotic ribosomal protein eL42 family.</text>
</comment>
<dbReference type="InterPro" id="IPR011332">
    <property type="entry name" value="Ribosomal_zn-bd"/>
</dbReference>
<evidence type="ECO:0000256" key="8">
    <source>
        <dbReference type="ARBA" id="ARBA00035236"/>
    </source>
</evidence>
<keyword evidence="2 10" id="KW-0489">Methyltransferase</keyword>
<dbReference type="GO" id="GO:1990904">
    <property type="term" value="C:ribonucleoprotein complex"/>
    <property type="evidence" value="ECO:0007669"/>
    <property type="project" value="UniProtKB-KW"/>
</dbReference>
<dbReference type="GO" id="GO:0008033">
    <property type="term" value="P:tRNA processing"/>
    <property type="evidence" value="ECO:0007669"/>
    <property type="project" value="InterPro"/>
</dbReference>
<dbReference type="GO" id="GO:0003735">
    <property type="term" value="F:structural constituent of ribosome"/>
    <property type="evidence" value="ECO:0007669"/>
    <property type="project" value="InterPro"/>
</dbReference>
<reference evidence="14 15" key="1">
    <citation type="submission" date="2020-11" db="EMBL/GenBank/DDBJ databases">
        <title>Kefir isolates.</title>
        <authorList>
            <person name="Marcisauskas S."/>
            <person name="Kim Y."/>
            <person name="Blasche S."/>
        </authorList>
    </citation>
    <scope>NUCLEOTIDE SEQUENCE [LARGE SCALE GENOMIC DNA]</scope>
    <source>
        <strain evidence="14 15">KR</strain>
    </source>
</reference>
<sequence>MVNVPKTRRTYCKGKQCRKHTPHKVTQYKTGKASLFAQGKRRYDRKQSGYGGQTKPVFHKKAKTTKKVVLRLECTVCKYKMQMALKRCKHFELGGDKKQKGQAFVPSLSLVVPRPRRTRLADSGNWRPIHPSCDPVVLPSKAHALSRDPDLLSASAPKRALSTSPPPPPSLPTAVTSSSNDPAAKKVKLTVEEPVSVPPNLVEAPVEPAAADAATAAASEISSRTVVDASKPPAASSSSSAAAAAVATGKAAPRKPRQRKGKAPKPGGVEEAGAFDVIELLGAERVKELQRLQEEEGRDWTKEAELEWGKGPEGKDVEVRVAGSNDHGDGLAILTPSGSDQPTRLVSIPFALPGELVRIHLHRHEPDYYMSHGDLLEILEPSERRKAEVQELPGRVLDEKTAKKLAEVRAKYGNRVQCQYFGECSGCQYQPLAYEEQLEMKRDVVRRAFANFSGLEPSLIPEIGPTLASPLQYAYRTKLTPHFQTPPTGNGRNNKKKKKGKQAEDATAAAPMEDEPKKEWEVTIGFEQKGRKRIVDIEECVIATKVINDALTGEREKVKSNISAYKRGATILLRDSLPPRPADVVAKASPYVPSTEPHVCITDHHATVREQVGDNEFEQQAGSFFQNNNSILPSLLDYVKEAVGPRREGDQGKRYLVDAYTGSGLFAISLADMFDRIEGVEIDKASIKWAKRNADFNRGDGRGEVGFRDGKAEEIFKDITFPADQTTIIIDPPRKGCDDLFLSQLLAFNPATVIYVSCNVRTQARDIGWLVARSAEAATSDPTGRRKPFRIESARAADLFAQTHHAEGVAILRREV</sequence>
<dbReference type="GO" id="GO:0032259">
    <property type="term" value="P:methylation"/>
    <property type="evidence" value="ECO:0007669"/>
    <property type="project" value="UniProtKB-KW"/>
</dbReference>
<proteinExistence type="inferred from homology"/>
<evidence type="ECO:0000256" key="1">
    <source>
        <dbReference type="ARBA" id="ARBA00009364"/>
    </source>
</evidence>
<dbReference type="GO" id="GO:0030697">
    <property type="term" value="F:tRNA (uracil(54)-C5)-methyltransferase activity, S-adenosyl methionine-dependent"/>
    <property type="evidence" value="ECO:0007669"/>
    <property type="project" value="InterPro"/>
</dbReference>
<feature type="compositionally biased region" description="Basic residues" evidence="13">
    <location>
        <begin position="252"/>
        <end position="263"/>
    </location>
</feature>
<feature type="active site" description="Nucleophile" evidence="10">
    <location>
        <position position="758"/>
    </location>
</feature>
<dbReference type="Pfam" id="PF05958">
    <property type="entry name" value="tRNA_U5-meth_tr"/>
    <property type="match status" value="1"/>
</dbReference>
<organism evidence="14 15">
    <name type="scientific">Rhodotorula mucilaginosa</name>
    <name type="common">Yeast</name>
    <name type="synonym">Rhodotorula rubra</name>
    <dbReference type="NCBI Taxonomy" id="5537"/>
    <lineage>
        <taxon>Eukaryota</taxon>
        <taxon>Fungi</taxon>
        <taxon>Dikarya</taxon>
        <taxon>Basidiomycota</taxon>
        <taxon>Pucciniomycotina</taxon>
        <taxon>Microbotryomycetes</taxon>
        <taxon>Sporidiobolales</taxon>
        <taxon>Sporidiobolaceae</taxon>
        <taxon>Rhodotorula</taxon>
    </lineage>
</organism>
<dbReference type="InterPro" id="IPR025795">
    <property type="entry name" value="tRNA_(uracil-5-)_MeTrfase"/>
</dbReference>
<dbReference type="Proteomes" id="UP000777482">
    <property type="component" value="Unassembled WGS sequence"/>
</dbReference>
<dbReference type="SUPFAM" id="SSF57829">
    <property type="entry name" value="Zn-binding ribosomal proteins"/>
    <property type="match status" value="1"/>
</dbReference>
<dbReference type="SUPFAM" id="SSF53335">
    <property type="entry name" value="S-adenosyl-L-methionine-dependent methyltransferases"/>
    <property type="match status" value="1"/>
</dbReference>
<protein>
    <recommendedName>
        <fullName evidence="8">Large ribosomal subunit protein eL42</fullName>
    </recommendedName>
    <alternativeName>
        <fullName evidence="7">60S ribosomal protein L41</fullName>
    </alternativeName>
    <alternativeName>
        <fullName evidence="9">60S ribosomal protein L44</fullName>
    </alternativeName>
</protein>
<dbReference type="OrthoDB" id="10250660at2759"/>
<comment type="similarity">
    <text evidence="10">Belongs to the class I-like SAM-binding methyltransferase superfamily. RNA M5U methyltransferase family.</text>
</comment>
<dbReference type="InterPro" id="IPR010280">
    <property type="entry name" value="U5_MeTrfase_fam"/>
</dbReference>
<dbReference type="InterPro" id="IPR000552">
    <property type="entry name" value="Ribosomal_eL44"/>
</dbReference>
<dbReference type="GO" id="GO:0006412">
    <property type="term" value="P:translation"/>
    <property type="evidence" value="ECO:0007669"/>
    <property type="project" value="InterPro"/>
</dbReference>
<evidence type="ECO:0000313" key="15">
    <source>
        <dbReference type="Proteomes" id="UP000777482"/>
    </source>
</evidence>
<keyword evidence="15" id="KW-1185">Reference proteome</keyword>
<feature type="compositionally biased region" description="Low complexity" evidence="13">
    <location>
        <begin position="229"/>
        <end position="251"/>
    </location>
</feature>
<feature type="binding site" evidence="10">
    <location>
        <position position="681"/>
    </location>
    <ligand>
        <name>S-adenosyl-L-methionine</name>
        <dbReference type="ChEBI" id="CHEBI:59789"/>
    </ligand>
</feature>
<evidence type="ECO:0000256" key="3">
    <source>
        <dbReference type="ARBA" id="ARBA00022679"/>
    </source>
</evidence>
<feature type="active site" evidence="11">
    <location>
        <position position="758"/>
    </location>
</feature>
<dbReference type="EMBL" id="PUHQ01000059">
    <property type="protein sequence ID" value="KAG0659009.1"/>
    <property type="molecule type" value="Genomic_DNA"/>
</dbReference>
<keyword evidence="5 12" id="KW-0689">Ribosomal protein</keyword>
<dbReference type="PANTHER" id="PTHR11061:SF30">
    <property type="entry name" value="TRNA (URACIL(54)-C(5))-METHYLTRANSFERASE"/>
    <property type="match status" value="1"/>
</dbReference>
<feature type="region of interest" description="Disordered" evidence="13">
    <location>
        <begin position="229"/>
        <end position="270"/>
    </location>
</feature>
<evidence type="ECO:0000256" key="12">
    <source>
        <dbReference type="RuleBase" id="RU000666"/>
    </source>
</evidence>
<dbReference type="Pfam" id="PF00935">
    <property type="entry name" value="Ribosomal_L44"/>
    <property type="match status" value="1"/>
</dbReference>
<gene>
    <name evidence="14" type="primary">TRM2</name>
    <name evidence="14" type="ORF">C6P46_005394</name>
</gene>
<keyword evidence="6 12" id="KW-0687">Ribonucleoprotein</keyword>
<dbReference type="InterPro" id="IPR029063">
    <property type="entry name" value="SAM-dependent_MTases_sf"/>
</dbReference>
<feature type="region of interest" description="Disordered" evidence="13">
    <location>
        <begin position="155"/>
        <end position="184"/>
    </location>
</feature>
<dbReference type="Gene3D" id="3.40.50.150">
    <property type="entry name" value="Vaccinia Virus protein VP39"/>
    <property type="match status" value="2"/>
</dbReference>
<evidence type="ECO:0000256" key="2">
    <source>
        <dbReference type="ARBA" id="ARBA00022603"/>
    </source>
</evidence>
<evidence type="ECO:0000256" key="7">
    <source>
        <dbReference type="ARBA" id="ARBA00029633"/>
    </source>
</evidence>
<evidence type="ECO:0000313" key="14">
    <source>
        <dbReference type="EMBL" id="KAG0659009.1"/>
    </source>
</evidence>
<dbReference type="PROSITE" id="PS51622">
    <property type="entry name" value="SAM_MT_RNA_M5U_2"/>
    <property type="match status" value="1"/>
</dbReference>
<feature type="binding site" evidence="10">
    <location>
        <position position="660"/>
    </location>
    <ligand>
        <name>S-adenosyl-L-methionine</name>
        <dbReference type="ChEBI" id="CHEBI:59789"/>
    </ligand>
</feature>
<feature type="region of interest" description="Disordered" evidence="13">
    <location>
        <begin position="480"/>
        <end position="516"/>
    </location>
</feature>
<feature type="binding site" evidence="10">
    <location>
        <position position="626"/>
    </location>
    <ligand>
        <name>S-adenosyl-L-methionine</name>
        <dbReference type="ChEBI" id="CHEBI:59789"/>
    </ligand>
</feature>
<dbReference type="AlphaFoldDB" id="A0A9P7B533"/>
<keyword evidence="3 10" id="KW-0808">Transferase</keyword>
<comment type="caution">
    <text evidence="14">The sequence shown here is derived from an EMBL/GenBank/DDBJ whole genome shotgun (WGS) entry which is preliminary data.</text>
</comment>
<keyword evidence="4 10" id="KW-0949">S-adenosyl-L-methionine</keyword>
<dbReference type="PROSITE" id="PS51687">
    <property type="entry name" value="SAM_MT_RNA_M5U"/>
    <property type="match status" value="1"/>
</dbReference>
<accession>A0A9P7B533</accession>
<dbReference type="PANTHER" id="PTHR11061">
    <property type="entry name" value="RNA M5U METHYLTRANSFERASE"/>
    <property type="match status" value="1"/>
</dbReference>
<dbReference type="GO" id="GO:0005840">
    <property type="term" value="C:ribosome"/>
    <property type="evidence" value="ECO:0007669"/>
    <property type="project" value="UniProtKB-KW"/>
</dbReference>
<dbReference type="InterPro" id="IPR012340">
    <property type="entry name" value="NA-bd_OB-fold"/>
</dbReference>
<dbReference type="Gene3D" id="3.10.450.80">
    <property type="match status" value="1"/>
</dbReference>
<dbReference type="PROSITE" id="PS01172">
    <property type="entry name" value="RIBOSOMAL_L44E"/>
    <property type="match status" value="1"/>
</dbReference>
<evidence type="ECO:0000256" key="9">
    <source>
        <dbReference type="ARBA" id="ARBA00035340"/>
    </source>
</evidence>
<feature type="binding site" evidence="10">
    <location>
        <position position="731"/>
    </location>
    <ligand>
        <name>S-adenosyl-L-methionine</name>
        <dbReference type="ChEBI" id="CHEBI:59789"/>
    </ligand>
</feature>
<evidence type="ECO:0000256" key="11">
    <source>
        <dbReference type="PROSITE-ProRule" id="PRU10015"/>
    </source>
</evidence>
<evidence type="ECO:0000256" key="4">
    <source>
        <dbReference type="ARBA" id="ARBA00022691"/>
    </source>
</evidence>
<evidence type="ECO:0000256" key="6">
    <source>
        <dbReference type="ARBA" id="ARBA00023274"/>
    </source>
</evidence>
<evidence type="ECO:0000256" key="5">
    <source>
        <dbReference type="ARBA" id="ARBA00022980"/>
    </source>
</evidence>
<dbReference type="FunFam" id="3.10.450.80:FF:000001">
    <property type="entry name" value="60S ribosomal protein L44"/>
    <property type="match status" value="1"/>
</dbReference>
<evidence type="ECO:0000256" key="10">
    <source>
        <dbReference type="PROSITE-ProRule" id="PRU01024"/>
    </source>
</evidence>
<name>A0A9P7B533_RHOMI</name>
<dbReference type="InterPro" id="IPR053708">
    <property type="entry name" value="Ribosomal_LSU_eL42"/>
</dbReference>
<evidence type="ECO:0000256" key="13">
    <source>
        <dbReference type="SAM" id="MobiDB-lite"/>
    </source>
</evidence>